<evidence type="ECO:0000256" key="6">
    <source>
        <dbReference type="ARBA" id="ARBA00023211"/>
    </source>
</evidence>
<dbReference type="PIRSF" id="PIRSF006205">
    <property type="entry name" value="Dxp_reductismrs"/>
    <property type="match status" value="1"/>
</dbReference>
<keyword evidence="3 9" id="KW-0479">Metal-binding</keyword>
<dbReference type="Gene3D" id="1.10.1740.10">
    <property type="match status" value="1"/>
</dbReference>
<dbReference type="Pfam" id="PF08436">
    <property type="entry name" value="DXP_redisom_C"/>
    <property type="match status" value="1"/>
</dbReference>
<gene>
    <name evidence="9" type="primary">dxr</name>
    <name evidence="13" type="ORF">CWI71_10310</name>
</gene>
<comment type="cofactor">
    <cofactor evidence="9">
        <name>Mg(2+)</name>
        <dbReference type="ChEBI" id="CHEBI:18420"/>
    </cofactor>
    <cofactor evidence="9">
        <name>Mn(2+)</name>
        <dbReference type="ChEBI" id="CHEBI:29035"/>
    </cofactor>
</comment>
<feature type="binding site" evidence="9">
    <location>
        <position position="13"/>
    </location>
    <ligand>
        <name>NADPH</name>
        <dbReference type="ChEBI" id="CHEBI:57783"/>
    </ligand>
</feature>
<evidence type="ECO:0000259" key="12">
    <source>
        <dbReference type="Pfam" id="PF13288"/>
    </source>
</evidence>
<dbReference type="NCBIfam" id="NF003938">
    <property type="entry name" value="PRK05447.1-1"/>
    <property type="match status" value="1"/>
</dbReference>
<feature type="binding site" evidence="9">
    <location>
        <position position="223"/>
    </location>
    <ligand>
        <name>1-deoxy-D-xylulose 5-phosphate</name>
        <dbReference type="ChEBI" id="CHEBI:57792"/>
    </ligand>
</feature>
<dbReference type="GO" id="GO:0051484">
    <property type="term" value="P:isopentenyl diphosphate biosynthetic process, methylerythritol 4-phosphate pathway involved in terpenoid biosynthetic process"/>
    <property type="evidence" value="ECO:0007669"/>
    <property type="project" value="UniProtKB-ARBA"/>
</dbReference>
<evidence type="ECO:0000313" key="13">
    <source>
        <dbReference type="EMBL" id="RUO58629.1"/>
    </source>
</evidence>
<evidence type="ECO:0000313" key="14">
    <source>
        <dbReference type="Proteomes" id="UP000288259"/>
    </source>
</evidence>
<feature type="binding site" evidence="9">
    <location>
        <position position="154"/>
    </location>
    <ligand>
        <name>1-deoxy-D-xylulose 5-phosphate</name>
        <dbReference type="ChEBI" id="CHEBI:57792"/>
    </ligand>
</feature>
<evidence type="ECO:0000256" key="1">
    <source>
        <dbReference type="ARBA" id="ARBA00005094"/>
    </source>
</evidence>
<dbReference type="Pfam" id="PF02670">
    <property type="entry name" value="DXP_reductoisom"/>
    <property type="match status" value="1"/>
</dbReference>
<feature type="binding site" evidence="9">
    <location>
        <position position="216"/>
    </location>
    <ligand>
        <name>NADPH</name>
        <dbReference type="ChEBI" id="CHEBI:57783"/>
    </ligand>
</feature>
<keyword evidence="13" id="KW-0413">Isomerase</keyword>
<dbReference type="InterPro" id="IPR036291">
    <property type="entry name" value="NAD(P)-bd_dom_sf"/>
</dbReference>
<dbReference type="EMBL" id="PIPY01000011">
    <property type="protein sequence ID" value="RUO58629.1"/>
    <property type="molecule type" value="Genomic_DNA"/>
</dbReference>
<keyword evidence="6 9" id="KW-0464">Manganese</keyword>
<feature type="binding site" evidence="9">
    <location>
        <position position="10"/>
    </location>
    <ligand>
        <name>NADPH</name>
        <dbReference type="ChEBI" id="CHEBI:57783"/>
    </ligand>
</feature>
<comment type="catalytic activity">
    <reaction evidence="8">
        <text>2-C-methyl-D-erythritol 4-phosphate + NADP(+) = 1-deoxy-D-xylulose 5-phosphate + NADPH + H(+)</text>
        <dbReference type="Rhea" id="RHEA:13717"/>
        <dbReference type="ChEBI" id="CHEBI:15378"/>
        <dbReference type="ChEBI" id="CHEBI:57783"/>
        <dbReference type="ChEBI" id="CHEBI:57792"/>
        <dbReference type="ChEBI" id="CHEBI:58262"/>
        <dbReference type="ChEBI" id="CHEBI:58349"/>
        <dbReference type="EC" id="1.1.1.267"/>
    </reaction>
    <physiologicalReaction direction="right-to-left" evidence="8">
        <dbReference type="Rhea" id="RHEA:13719"/>
    </physiologicalReaction>
</comment>
<comment type="function">
    <text evidence="9">Catalyzes the NADPH-dependent rearrangement and reduction of 1-deoxy-D-xylulose-5-phosphate (DXP) to 2-C-methyl-D-erythritol 4-phosphate (MEP).</text>
</comment>
<dbReference type="NCBIfam" id="TIGR00243">
    <property type="entry name" value="Dxr"/>
    <property type="match status" value="1"/>
</dbReference>
<dbReference type="SUPFAM" id="SSF69055">
    <property type="entry name" value="1-deoxy-D-xylulose-5-phosphate reductoisomerase, C-terminal domain"/>
    <property type="match status" value="1"/>
</dbReference>
<keyword evidence="9" id="KW-0460">Magnesium</keyword>
<dbReference type="SUPFAM" id="SSF51735">
    <property type="entry name" value="NAD(P)-binding Rossmann-fold domains"/>
    <property type="match status" value="1"/>
</dbReference>
<dbReference type="InterPro" id="IPR003821">
    <property type="entry name" value="DXP_reductoisomerase"/>
</dbReference>
<evidence type="ECO:0000256" key="8">
    <source>
        <dbReference type="ARBA" id="ARBA00048543"/>
    </source>
</evidence>
<comment type="caution">
    <text evidence="13">The sequence shown here is derived from an EMBL/GenBank/DDBJ whole genome shotgun (WGS) entry which is preliminary data.</text>
</comment>
<dbReference type="Proteomes" id="UP000288259">
    <property type="component" value="Unassembled WGS sequence"/>
</dbReference>
<dbReference type="InterPro" id="IPR013512">
    <property type="entry name" value="DXP_reductoisomerase_N"/>
</dbReference>
<dbReference type="GO" id="GO:0016853">
    <property type="term" value="F:isomerase activity"/>
    <property type="evidence" value="ECO:0007669"/>
    <property type="project" value="UniProtKB-KW"/>
</dbReference>
<dbReference type="GO" id="GO:0030145">
    <property type="term" value="F:manganese ion binding"/>
    <property type="evidence" value="ECO:0007669"/>
    <property type="project" value="TreeGrafter"/>
</dbReference>
<dbReference type="GO" id="GO:0030604">
    <property type="term" value="F:1-deoxy-D-xylulose-5-phosphate reductoisomerase activity"/>
    <property type="evidence" value="ECO:0007669"/>
    <property type="project" value="UniProtKB-UniRule"/>
</dbReference>
<feature type="binding site" evidence="9">
    <location>
        <position position="229"/>
    </location>
    <ligand>
        <name>1-deoxy-D-xylulose 5-phosphate</name>
        <dbReference type="ChEBI" id="CHEBI:57792"/>
    </ligand>
</feature>
<feature type="binding site" evidence="9">
    <location>
        <position position="126"/>
    </location>
    <ligand>
        <name>NADPH</name>
        <dbReference type="ChEBI" id="CHEBI:57783"/>
    </ligand>
</feature>
<feature type="binding site" evidence="9">
    <location>
        <position position="127"/>
    </location>
    <ligand>
        <name>1-deoxy-D-xylulose 5-phosphate</name>
        <dbReference type="ChEBI" id="CHEBI:57792"/>
    </ligand>
</feature>
<feature type="binding site" evidence="9">
    <location>
        <position position="154"/>
    </location>
    <ligand>
        <name>Mn(2+)</name>
        <dbReference type="ChEBI" id="CHEBI:29035"/>
    </ligand>
</feature>
<keyword evidence="14" id="KW-1185">Reference proteome</keyword>
<dbReference type="InterPro" id="IPR036169">
    <property type="entry name" value="DXPR_C_sf"/>
</dbReference>
<evidence type="ECO:0000259" key="10">
    <source>
        <dbReference type="Pfam" id="PF02670"/>
    </source>
</evidence>
<evidence type="ECO:0000256" key="5">
    <source>
        <dbReference type="ARBA" id="ARBA00023002"/>
    </source>
</evidence>
<dbReference type="Gene3D" id="3.40.50.720">
    <property type="entry name" value="NAD(P)-binding Rossmann-like Domain"/>
    <property type="match status" value="1"/>
</dbReference>
<dbReference type="UniPathway" id="UPA00056">
    <property type="reaction ID" value="UER00092"/>
</dbReference>
<comment type="caution">
    <text evidence="9">Lacks conserved residue(s) required for the propagation of feature annotation.</text>
</comment>
<dbReference type="NCBIfam" id="NF009114">
    <property type="entry name" value="PRK12464.1"/>
    <property type="match status" value="1"/>
</dbReference>
<feature type="binding site" evidence="9">
    <location>
        <position position="210"/>
    </location>
    <ligand>
        <name>1-deoxy-D-xylulose 5-phosphate</name>
        <dbReference type="ChEBI" id="CHEBI:57792"/>
    </ligand>
</feature>
<dbReference type="OrthoDB" id="9806546at2"/>
<feature type="binding site" evidence="9">
    <location>
        <position position="153"/>
    </location>
    <ligand>
        <name>1-deoxy-D-xylulose 5-phosphate</name>
        <dbReference type="ChEBI" id="CHEBI:57792"/>
    </ligand>
</feature>
<evidence type="ECO:0000259" key="11">
    <source>
        <dbReference type="Pfam" id="PF08436"/>
    </source>
</evidence>
<keyword evidence="4 9" id="KW-0521">NADP</keyword>
<name>A0A432YCC9_9GAMM</name>
<feature type="binding site" evidence="9">
    <location>
        <position position="152"/>
    </location>
    <ligand>
        <name>Mn(2+)</name>
        <dbReference type="ChEBI" id="CHEBI:29035"/>
    </ligand>
</feature>
<dbReference type="PANTHER" id="PTHR30525:SF0">
    <property type="entry name" value="1-DEOXY-D-XYLULOSE 5-PHOSPHATE REDUCTOISOMERASE, CHLOROPLASTIC"/>
    <property type="match status" value="1"/>
</dbReference>
<feature type="domain" description="1-deoxy-D-xylulose 5-phosphate reductoisomerase C-terminal" evidence="11">
    <location>
        <begin position="148"/>
        <end position="240"/>
    </location>
</feature>
<feature type="binding site" evidence="9">
    <location>
        <position position="38"/>
    </location>
    <ligand>
        <name>NADPH</name>
        <dbReference type="ChEBI" id="CHEBI:57783"/>
    </ligand>
</feature>
<feature type="binding site" evidence="9">
    <location>
        <position position="232"/>
    </location>
    <ligand>
        <name>Mn(2+)</name>
        <dbReference type="ChEBI" id="CHEBI:29035"/>
    </ligand>
</feature>
<dbReference type="SUPFAM" id="SSF55347">
    <property type="entry name" value="Glyceraldehyde-3-phosphate dehydrogenase-like, C-terminal domain"/>
    <property type="match status" value="1"/>
</dbReference>
<protein>
    <recommendedName>
        <fullName evidence="9">1-deoxy-D-xylulose 5-phosphate reductoisomerase</fullName>
        <shortName evidence="9">DXP reductoisomerase</shortName>
        <ecNumber evidence="9">1.1.1.267</ecNumber>
    </recommendedName>
    <alternativeName>
        <fullName evidence="9">1-deoxyxylulose-5-phosphate reductoisomerase</fullName>
    </alternativeName>
    <alternativeName>
        <fullName evidence="9">2-C-methyl-D-erythritol 4-phosphate synthase</fullName>
    </alternativeName>
</protein>
<feature type="binding site" evidence="9">
    <location>
        <position position="128"/>
    </location>
    <ligand>
        <name>NADPH</name>
        <dbReference type="ChEBI" id="CHEBI:57783"/>
    </ligand>
</feature>
<dbReference type="HAMAP" id="MF_00183">
    <property type="entry name" value="DXP_reductoisom"/>
    <property type="match status" value="1"/>
</dbReference>
<feature type="binding site" evidence="9">
    <location>
        <position position="12"/>
    </location>
    <ligand>
        <name>NADPH</name>
        <dbReference type="ChEBI" id="CHEBI:57783"/>
    </ligand>
</feature>
<keyword evidence="5 9" id="KW-0560">Oxidoreductase</keyword>
<accession>A0A432YCC9</accession>
<feature type="binding site" evidence="9">
    <location>
        <position position="228"/>
    </location>
    <ligand>
        <name>1-deoxy-D-xylulose 5-phosphate</name>
        <dbReference type="ChEBI" id="CHEBI:57792"/>
    </ligand>
</feature>
<organism evidence="13 14">
    <name type="scientific">Pseudidiomarina insulisalsae</name>
    <dbReference type="NCBI Taxonomy" id="575789"/>
    <lineage>
        <taxon>Bacteria</taxon>
        <taxon>Pseudomonadati</taxon>
        <taxon>Pseudomonadota</taxon>
        <taxon>Gammaproteobacteria</taxon>
        <taxon>Alteromonadales</taxon>
        <taxon>Idiomarinaceae</taxon>
        <taxon>Pseudidiomarina</taxon>
    </lineage>
</organism>
<sequence length="404" mass="43375">MRKLCILGATGSIGLSTLAVVRENPQAFRVAALTAHSNVEKMFELCLEFHPDQVVMVDAQAAATLARQLQQAQPHCVTEVLSGRDGLQQVAAASVSDTVMAAIVGGAGLAPTLAAVNAGKRVLLANKEALVMSGQLFMDAARQSGAEILPVDSEHNAIFQCLPRETQQLGSCELAEAGIEKIILTGSGGPFRELPLAELATQTPAAACAHPNWEMGQKISVDSATMMNKGLEYIEARWLFNCQQHQLQVVLHPQSVIHSMVSYTDGSVLAQMGRPDMRTPIAHCLSFPERIHSGVEPLDFMALQNLTFAEAEAARYPCLALAIDACWRGQWATTALNAANEVAVARFLAEGIGFTDIARVCQHVVTTLEADYSALSLNSIDAILSLDEHARQCANEFIEQTITC</sequence>
<dbReference type="InterPro" id="IPR013644">
    <property type="entry name" value="DXP_reductoisomerase_C"/>
</dbReference>
<feature type="binding site" evidence="9">
    <location>
        <position position="187"/>
    </location>
    <ligand>
        <name>1-deoxy-D-xylulose 5-phosphate</name>
        <dbReference type="ChEBI" id="CHEBI:57792"/>
    </ligand>
</feature>
<feature type="domain" description="DXP reductoisomerase C-terminal" evidence="12">
    <location>
        <begin position="272"/>
        <end position="392"/>
    </location>
</feature>
<dbReference type="EC" id="1.1.1.267" evidence="9"/>
<proteinExistence type="inferred from homology"/>
<feature type="domain" description="1-deoxy-D-xylulose 5-phosphate reductoisomerase N-terminal" evidence="10">
    <location>
        <begin position="4"/>
        <end position="134"/>
    </location>
</feature>
<dbReference type="PANTHER" id="PTHR30525">
    <property type="entry name" value="1-DEOXY-D-XYLULOSE 5-PHOSPHATE REDUCTOISOMERASE"/>
    <property type="match status" value="1"/>
</dbReference>
<evidence type="ECO:0000256" key="7">
    <source>
        <dbReference type="ARBA" id="ARBA00023229"/>
    </source>
</evidence>
<comment type="pathway">
    <text evidence="1 9">Isoprenoid biosynthesis; isopentenyl diphosphate biosynthesis via DXP pathway; isopentenyl diphosphate from 1-deoxy-D-xylulose 5-phosphate: step 1/6.</text>
</comment>
<evidence type="ECO:0000256" key="3">
    <source>
        <dbReference type="ARBA" id="ARBA00022723"/>
    </source>
</evidence>
<comment type="similarity">
    <text evidence="2 9">Belongs to the DXR family.</text>
</comment>
<feature type="binding site" evidence="9">
    <location>
        <position position="232"/>
    </location>
    <ligand>
        <name>1-deoxy-D-xylulose 5-phosphate</name>
        <dbReference type="ChEBI" id="CHEBI:57792"/>
    </ligand>
</feature>
<evidence type="ECO:0000256" key="2">
    <source>
        <dbReference type="ARBA" id="ARBA00006825"/>
    </source>
</evidence>
<dbReference type="Pfam" id="PF13288">
    <property type="entry name" value="DXPR_C"/>
    <property type="match status" value="1"/>
</dbReference>
<reference evidence="14" key="1">
    <citation type="journal article" date="2018" name="Front. Microbiol.">
        <title>Genome-Based Analysis Reveals the Taxonomy and Diversity of the Family Idiomarinaceae.</title>
        <authorList>
            <person name="Liu Y."/>
            <person name="Lai Q."/>
            <person name="Shao Z."/>
        </authorList>
    </citation>
    <scope>NUCLEOTIDE SEQUENCE [LARGE SCALE GENOMIC DNA]</scope>
    <source>
        <strain evidence="14">CVS-6</strain>
    </source>
</reference>
<dbReference type="GO" id="GO:0070402">
    <property type="term" value="F:NADPH binding"/>
    <property type="evidence" value="ECO:0007669"/>
    <property type="project" value="InterPro"/>
</dbReference>
<dbReference type="AlphaFoldDB" id="A0A432YCC9"/>
<dbReference type="InterPro" id="IPR026877">
    <property type="entry name" value="DXPR_C"/>
</dbReference>
<evidence type="ECO:0000256" key="4">
    <source>
        <dbReference type="ARBA" id="ARBA00022857"/>
    </source>
</evidence>
<feature type="binding site" evidence="9">
    <location>
        <position position="11"/>
    </location>
    <ligand>
        <name>NADPH</name>
        <dbReference type="ChEBI" id="CHEBI:57783"/>
    </ligand>
</feature>
<keyword evidence="7 9" id="KW-0414">Isoprene biosynthesis</keyword>
<dbReference type="FunFam" id="3.40.50.720:FF:000045">
    <property type="entry name" value="1-deoxy-D-xylulose 5-phosphate reductoisomerase"/>
    <property type="match status" value="1"/>
</dbReference>
<dbReference type="RefSeq" id="WP_126755285.1">
    <property type="nucleotide sequence ID" value="NZ_PIPY01000011.1"/>
</dbReference>
<evidence type="ECO:0000256" key="9">
    <source>
        <dbReference type="HAMAP-Rule" id="MF_00183"/>
    </source>
</evidence>